<dbReference type="Proteomes" id="UP001202180">
    <property type="component" value="Unassembled WGS sequence"/>
</dbReference>
<keyword evidence="2" id="KW-1185">Reference proteome</keyword>
<protein>
    <submittedName>
        <fullName evidence="1">DUF2071 domain-containing protein</fullName>
    </submittedName>
</protein>
<proteinExistence type="predicted"/>
<accession>A0ABT0HSV8</accession>
<evidence type="ECO:0000313" key="1">
    <source>
        <dbReference type="EMBL" id="MCK8494600.1"/>
    </source>
</evidence>
<sequence length="246" mass="28487">MISLLKNHPFGVEAFFDYSLVLTYAFQKKDLQSLIPECLTLDTYLDRWAFVAVALVQTKALRPKGFPAFLGNDFFLIGYRIFVRYITPTGKRLRGLYILKSETDSKKMAFLGSLFTRYRFITTDIRQEWTGASLIIRSQKSQVDIAINTQFIDNSLPLQSPFTSWKEARRYAGPLPFTFSYDPSRRQVLIIEGLREQWQPTPVEVEQAQIPFIKSLSHHDGQLASAFLVSQLPYCWKPGQVQQWNR</sequence>
<evidence type="ECO:0000313" key="2">
    <source>
        <dbReference type="Proteomes" id="UP001202180"/>
    </source>
</evidence>
<gene>
    <name evidence="1" type="ORF">M0L20_22215</name>
</gene>
<comment type="caution">
    <text evidence="1">The sequence shown here is derived from an EMBL/GenBank/DDBJ whole genome shotgun (WGS) entry which is preliminary data.</text>
</comment>
<organism evidence="1 2">
    <name type="scientific">Spirosoma liriopis</name>
    <dbReference type="NCBI Taxonomy" id="2937440"/>
    <lineage>
        <taxon>Bacteria</taxon>
        <taxon>Pseudomonadati</taxon>
        <taxon>Bacteroidota</taxon>
        <taxon>Cytophagia</taxon>
        <taxon>Cytophagales</taxon>
        <taxon>Cytophagaceae</taxon>
        <taxon>Spirosoma</taxon>
    </lineage>
</organism>
<dbReference type="RefSeq" id="WP_248479107.1">
    <property type="nucleotide sequence ID" value="NZ_JALPRF010000003.1"/>
</dbReference>
<name>A0ABT0HSV8_9BACT</name>
<dbReference type="InterPro" id="IPR018644">
    <property type="entry name" value="DUF2071"/>
</dbReference>
<reference evidence="1 2" key="1">
    <citation type="submission" date="2022-04" db="EMBL/GenBank/DDBJ databases">
        <title>Spirosoma sp. strain RP8 genome sequencing and assembly.</title>
        <authorList>
            <person name="Jung Y."/>
        </authorList>
    </citation>
    <scope>NUCLEOTIDE SEQUENCE [LARGE SCALE GENOMIC DNA]</scope>
    <source>
        <strain evidence="1 2">RP8</strain>
    </source>
</reference>
<dbReference type="Pfam" id="PF09844">
    <property type="entry name" value="DUF2071"/>
    <property type="match status" value="1"/>
</dbReference>
<dbReference type="EMBL" id="JALPRF010000003">
    <property type="protein sequence ID" value="MCK8494600.1"/>
    <property type="molecule type" value="Genomic_DNA"/>
</dbReference>